<dbReference type="EMBL" id="JAEINI020000001">
    <property type="protein sequence ID" value="MCB5225572.1"/>
    <property type="molecule type" value="Genomic_DNA"/>
</dbReference>
<dbReference type="RefSeq" id="WP_226749660.1">
    <property type="nucleotide sequence ID" value="NZ_JAEINI020000001.1"/>
</dbReference>
<dbReference type="Proteomes" id="UP000633814">
    <property type="component" value="Unassembled WGS sequence"/>
</dbReference>
<name>A0ABS8BZS4_9ALTE</name>
<accession>A0ABS8BZS4</accession>
<evidence type="ECO:0000313" key="2">
    <source>
        <dbReference type="Proteomes" id="UP000633814"/>
    </source>
</evidence>
<organism evidence="1 2">
    <name type="scientific">Alishewanella maricola</name>
    <dbReference type="NCBI Taxonomy" id="2795740"/>
    <lineage>
        <taxon>Bacteria</taxon>
        <taxon>Pseudomonadati</taxon>
        <taxon>Pseudomonadota</taxon>
        <taxon>Gammaproteobacteria</taxon>
        <taxon>Alteromonadales</taxon>
        <taxon>Alteromonadaceae</taxon>
        <taxon>Alishewanella</taxon>
    </lineage>
</organism>
<reference evidence="1 2" key="1">
    <citation type="submission" date="2021-10" db="EMBL/GenBank/DDBJ databases">
        <title>Alishewanella koreense sp. nov. isolated from seawater of southwestern coast in South Korea and the proposal for the reclassification of Rheinheimera perlucida and Rheinheimera tuosuensis as Arsukibacterium perlucida and Arsukibacterium tuosuensis.</title>
        <authorList>
            <person name="Kim K.H."/>
            <person name="Ruan W."/>
            <person name="Kim K.R."/>
            <person name="Baek J.H."/>
            <person name="Jeon C.O."/>
        </authorList>
    </citation>
    <scope>NUCLEOTIDE SEQUENCE [LARGE SCALE GENOMIC DNA]</scope>
    <source>
        <strain evidence="1 2">16-MA</strain>
    </source>
</reference>
<gene>
    <name evidence="1" type="ORF">JAO78_001905</name>
</gene>
<evidence type="ECO:0000313" key="1">
    <source>
        <dbReference type="EMBL" id="MCB5225572.1"/>
    </source>
</evidence>
<comment type="caution">
    <text evidence="1">The sequence shown here is derived from an EMBL/GenBank/DDBJ whole genome shotgun (WGS) entry which is preliminary data.</text>
</comment>
<sequence length="179" mass="20660">MKLFDFLALMSEEKYPIRIEYREHMGCIDVEVDAFSERWVVSFDEGGFVDFLVYRDIDAPDNENVKLLSSLINRPQQSWLDAAEDLEILFISPYIFIGSDGQEYQITGLLPQFGGPNGTLITSRKDSEEACFEASKLKGFQGTGLNPSYYDKYDREHVIETLQDWGWNSKEPKPTWYSV</sequence>
<protein>
    <submittedName>
        <fullName evidence="1">Uncharacterized protein</fullName>
    </submittedName>
</protein>
<keyword evidence="2" id="KW-1185">Reference proteome</keyword>
<proteinExistence type="predicted"/>